<protein>
    <submittedName>
        <fullName evidence="1">Uncharacterized protein</fullName>
    </submittedName>
</protein>
<reference evidence="2" key="1">
    <citation type="journal article" date="2019" name="Int. J. Syst. Evol. Microbiol.">
        <title>The Global Catalogue of Microorganisms (GCM) 10K type strain sequencing project: providing services to taxonomists for standard genome sequencing and annotation.</title>
        <authorList>
            <consortium name="The Broad Institute Genomics Platform"/>
            <consortium name="The Broad Institute Genome Sequencing Center for Infectious Disease"/>
            <person name="Wu L."/>
            <person name="Ma J."/>
        </authorList>
    </citation>
    <scope>NUCLEOTIDE SEQUENCE [LARGE SCALE GENOMIC DNA]</scope>
    <source>
        <strain evidence="2">CGMCC 4.7319</strain>
    </source>
</reference>
<keyword evidence="2" id="KW-1185">Reference proteome</keyword>
<dbReference type="Proteomes" id="UP000597656">
    <property type="component" value="Unassembled WGS sequence"/>
</dbReference>
<organism evidence="1 2">
    <name type="scientific">Lentzea pudingi</name>
    <dbReference type="NCBI Taxonomy" id="1789439"/>
    <lineage>
        <taxon>Bacteria</taxon>
        <taxon>Bacillati</taxon>
        <taxon>Actinomycetota</taxon>
        <taxon>Actinomycetes</taxon>
        <taxon>Pseudonocardiales</taxon>
        <taxon>Pseudonocardiaceae</taxon>
        <taxon>Lentzea</taxon>
    </lineage>
</organism>
<comment type="caution">
    <text evidence="1">The sequence shown here is derived from an EMBL/GenBank/DDBJ whole genome shotgun (WGS) entry which is preliminary data.</text>
</comment>
<evidence type="ECO:0000313" key="1">
    <source>
        <dbReference type="EMBL" id="GGM80692.1"/>
    </source>
</evidence>
<evidence type="ECO:0000313" key="2">
    <source>
        <dbReference type="Proteomes" id="UP000597656"/>
    </source>
</evidence>
<sequence>MRNRACIGSRRDLRQRVQTGAPHMEVMDEDFNFRRPARPSPGVRWAVRDVAEVGAEAP</sequence>
<name>A0ABQ2HHS4_9PSEU</name>
<proteinExistence type="predicted"/>
<accession>A0ABQ2HHS4</accession>
<dbReference type="EMBL" id="BMNC01000002">
    <property type="protein sequence ID" value="GGM80692.1"/>
    <property type="molecule type" value="Genomic_DNA"/>
</dbReference>
<gene>
    <name evidence="1" type="ORF">GCM10011609_15720</name>
</gene>